<evidence type="ECO:0000256" key="1">
    <source>
        <dbReference type="SAM" id="Phobius"/>
    </source>
</evidence>
<feature type="transmembrane region" description="Helical" evidence="1">
    <location>
        <begin position="41"/>
        <end position="65"/>
    </location>
</feature>
<feature type="signal peptide" evidence="2">
    <location>
        <begin position="1"/>
        <end position="22"/>
    </location>
</feature>
<name>A0A2M3ZSR8_9DIPT</name>
<keyword evidence="2" id="KW-0732">Signal</keyword>
<protein>
    <submittedName>
        <fullName evidence="3">Putative secreted peptide</fullName>
    </submittedName>
</protein>
<keyword evidence="1" id="KW-1133">Transmembrane helix</keyword>
<evidence type="ECO:0000256" key="2">
    <source>
        <dbReference type="SAM" id="SignalP"/>
    </source>
</evidence>
<sequence length="88" mass="10280">MFSFLFSFFLLLCLRFKDTVQCDEGEDELRRERERRVASGFVHWFAGALLLLLLAGHCLRLLGIFGEDFPFVFPRQTQQSNHGRKQLG</sequence>
<dbReference type="AlphaFoldDB" id="A0A2M3ZSR8"/>
<dbReference type="EMBL" id="GGFM01010866">
    <property type="protein sequence ID" value="MBW31617.1"/>
    <property type="molecule type" value="Transcribed_RNA"/>
</dbReference>
<accession>A0A2M3ZSR8</accession>
<keyword evidence="1" id="KW-0812">Transmembrane</keyword>
<reference evidence="3" key="1">
    <citation type="submission" date="2018-01" db="EMBL/GenBank/DDBJ databases">
        <title>An insight into the sialome of Amazonian anophelines.</title>
        <authorList>
            <person name="Ribeiro J.M."/>
            <person name="Scarpassa V."/>
            <person name="Calvo E."/>
        </authorList>
    </citation>
    <scope>NUCLEOTIDE SEQUENCE</scope>
    <source>
        <tissue evidence="3">Salivary glands</tissue>
    </source>
</reference>
<proteinExistence type="predicted"/>
<keyword evidence="1" id="KW-0472">Membrane</keyword>
<evidence type="ECO:0000313" key="3">
    <source>
        <dbReference type="EMBL" id="MBW31617.1"/>
    </source>
</evidence>
<feature type="chain" id="PRO_5014901909" evidence="2">
    <location>
        <begin position="23"/>
        <end position="88"/>
    </location>
</feature>
<organism evidence="3">
    <name type="scientific">Anopheles braziliensis</name>
    <dbReference type="NCBI Taxonomy" id="58242"/>
    <lineage>
        <taxon>Eukaryota</taxon>
        <taxon>Metazoa</taxon>
        <taxon>Ecdysozoa</taxon>
        <taxon>Arthropoda</taxon>
        <taxon>Hexapoda</taxon>
        <taxon>Insecta</taxon>
        <taxon>Pterygota</taxon>
        <taxon>Neoptera</taxon>
        <taxon>Endopterygota</taxon>
        <taxon>Diptera</taxon>
        <taxon>Nematocera</taxon>
        <taxon>Culicoidea</taxon>
        <taxon>Culicidae</taxon>
        <taxon>Anophelinae</taxon>
        <taxon>Anopheles</taxon>
    </lineage>
</organism>